<protein>
    <submittedName>
        <fullName evidence="2">Uncharacterized protein</fullName>
    </submittedName>
</protein>
<feature type="compositionally biased region" description="Basic and acidic residues" evidence="1">
    <location>
        <begin position="62"/>
        <end position="71"/>
    </location>
</feature>
<accession>A0ABS8S7Z1</accession>
<keyword evidence="3" id="KW-1185">Reference proteome</keyword>
<dbReference type="Proteomes" id="UP000823775">
    <property type="component" value="Unassembled WGS sequence"/>
</dbReference>
<name>A0ABS8S7Z1_DATST</name>
<evidence type="ECO:0000256" key="1">
    <source>
        <dbReference type="SAM" id="MobiDB-lite"/>
    </source>
</evidence>
<reference evidence="2 3" key="1">
    <citation type="journal article" date="2021" name="BMC Genomics">
        <title>Datura genome reveals duplications of psychoactive alkaloid biosynthetic genes and high mutation rate following tissue culture.</title>
        <authorList>
            <person name="Rajewski A."/>
            <person name="Carter-House D."/>
            <person name="Stajich J."/>
            <person name="Litt A."/>
        </authorList>
    </citation>
    <scope>NUCLEOTIDE SEQUENCE [LARGE SCALE GENOMIC DNA]</scope>
    <source>
        <strain evidence="2">AR-01</strain>
    </source>
</reference>
<feature type="compositionally biased region" description="Polar residues" evidence="1">
    <location>
        <begin position="75"/>
        <end position="90"/>
    </location>
</feature>
<feature type="non-terminal residue" evidence="2">
    <location>
        <position position="1"/>
    </location>
</feature>
<feature type="compositionally biased region" description="Basic and acidic residues" evidence="1">
    <location>
        <begin position="94"/>
        <end position="113"/>
    </location>
</feature>
<sequence>GWMDIVDKWLDTGAALAESIPESVKASVHIDVEEEKDFLPRPWTTWLLFLLTILQSSCQNREANENHENSRKTSAKNNNVVRKQQFTKNVTVVPKDKKGEQFTAAPKDKKGEQPRQQAILVVRPNEQPKKQTISVVRPNEQPKRQIISV</sequence>
<feature type="non-terminal residue" evidence="2">
    <location>
        <position position="149"/>
    </location>
</feature>
<gene>
    <name evidence="2" type="ORF">HAX54_026540</name>
</gene>
<proteinExistence type="predicted"/>
<comment type="caution">
    <text evidence="2">The sequence shown here is derived from an EMBL/GenBank/DDBJ whole genome shotgun (WGS) entry which is preliminary data.</text>
</comment>
<dbReference type="EMBL" id="JACEIK010000322">
    <property type="protein sequence ID" value="MCD7454944.1"/>
    <property type="molecule type" value="Genomic_DNA"/>
</dbReference>
<organism evidence="2 3">
    <name type="scientific">Datura stramonium</name>
    <name type="common">Jimsonweed</name>
    <name type="synonym">Common thornapple</name>
    <dbReference type="NCBI Taxonomy" id="4076"/>
    <lineage>
        <taxon>Eukaryota</taxon>
        <taxon>Viridiplantae</taxon>
        <taxon>Streptophyta</taxon>
        <taxon>Embryophyta</taxon>
        <taxon>Tracheophyta</taxon>
        <taxon>Spermatophyta</taxon>
        <taxon>Magnoliopsida</taxon>
        <taxon>eudicotyledons</taxon>
        <taxon>Gunneridae</taxon>
        <taxon>Pentapetalae</taxon>
        <taxon>asterids</taxon>
        <taxon>lamiids</taxon>
        <taxon>Solanales</taxon>
        <taxon>Solanaceae</taxon>
        <taxon>Solanoideae</taxon>
        <taxon>Datureae</taxon>
        <taxon>Datura</taxon>
    </lineage>
</organism>
<evidence type="ECO:0000313" key="2">
    <source>
        <dbReference type="EMBL" id="MCD7454944.1"/>
    </source>
</evidence>
<feature type="region of interest" description="Disordered" evidence="1">
    <location>
        <begin position="60"/>
        <end position="149"/>
    </location>
</feature>
<evidence type="ECO:0000313" key="3">
    <source>
        <dbReference type="Proteomes" id="UP000823775"/>
    </source>
</evidence>